<evidence type="ECO:0000313" key="2">
    <source>
        <dbReference type="EMBL" id="PNG18560.1"/>
    </source>
</evidence>
<evidence type="ECO:0000313" key="3">
    <source>
        <dbReference type="Proteomes" id="UP000235943"/>
    </source>
</evidence>
<evidence type="ECO:0000256" key="1">
    <source>
        <dbReference type="SAM" id="MobiDB-lite"/>
    </source>
</evidence>
<name>A0A2N8THP6_9ACTN</name>
<accession>A0A2N8THP6</accession>
<feature type="compositionally biased region" description="Basic and acidic residues" evidence="1">
    <location>
        <begin position="1"/>
        <end position="11"/>
    </location>
</feature>
<protein>
    <submittedName>
        <fullName evidence="2">Uncharacterized protein</fullName>
    </submittedName>
</protein>
<dbReference type="AlphaFoldDB" id="A0A2N8THP6"/>
<sequence length="61" mass="5979">MSSSPRAERRSPSSPAGVPPFGDGWSGRCPGCGWVSQATAAPVTATGHSTSPATPSTPAPA</sequence>
<reference evidence="2 3" key="1">
    <citation type="submission" date="2018-01" db="EMBL/GenBank/DDBJ databases">
        <title>Draft genome sequence of Streptomyces sp. 13K301.</title>
        <authorList>
            <person name="Sahin N."/>
            <person name="Saygin H."/>
            <person name="Ay H."/>
        </authorList>
    </citation>
    <scope>NUCLEOTIDE SEQUENCE [LARGE SCALE GENOMIC DNA]</scope>
    <source>
        <strain evidence="2 3">13K301</strain>
    </source>
</reference>
<feature type="region of interest" description="Disordered" evidence="1">
    <location>
        <begin position="42"/>
        <end position="61"/>
    </location>
</feature>
<keyword evidence="3" id="KW-1185">Reference proteome</keyword>
<comment type="caution">
    <text evidence="2">The sequence shown here is derived from an EMBL/GenBank/DDBJ whole genome shotgun (WGS) entry which is preliminary data.</text>
</comment>
<organism evidence="2 3">
    <name type="scientific">Streptomyces cahuitamycinicus</name>
    <dbReference type="NCBI Taxonomy" id="2070367"/>
    <lineage>
        <taxon>Bacteria</taxon>
        <taxon>Bacillati</taxon>
        <taxon>Actinomycetota</taxon>
        <taxon>Actinomycetes</taxon>
        <taxon>Kitasatosporales</taxon>
        <taxon>Streptomycetaceae</taxon>
        <taxon>Streptomyces</taxon>
    </lineage>
</organism>
<dbReference type="EMBL" id="POUC01000302">
    <property type="protein sequence ID" value="PNG18560.1"/>
    <property type="molecule type" value="Genomic_DNA"/>
</dbReference>
<dbReference type="Proteomes" id="UP000235943">
    <property type="component" value="Unassembled WGS sequence"/>
</dbReference>
<proteinExistence type="predicted"/>
<feature type="region of interest" description="Disordered" evidence="1">
    <location>
        <begin position="1"/>
        <end position="32"/>
    </location>
</feature>
<dbReference type="OrthoDB" id="4321137at2"/>
<gene>
    <name evidence="2" type="ORF">C1J00_30480</name>
</gene>